<dbReference type="Gene3D" id="3.40.50.1000">
    <property type="entry name" value="HAD superfamily/HAD-like"/>
    <property type="match status" value="1"/>
</dbReference>
<dbReference type="SFLD" id="SFLDS00003">
    <property type="entry name" value="Haloacid_Dehalogenase"/>
    <property type="match status" value="1"/>
</dbReference>
<dbReference type="SUPFAM" id="SSF56784">
    <property type="entry name" value="HAD-like"/>
    <property type="match status" value="1"/>
</dbReference>
<name>A0A0B8NLQ3_9VIBR</name>
<dbReference type="AlphaFoldDB" id="A0A0B8NLQ3"/>
<dbReference type="Gene3D" id="1.10.150.240">
    <property type="entry name" value="Putative phosphatase, domain 2"/>
    <property type="match status" value="1"/>
</dbReference>
<dbReference type="PRINTS" id="PR00413">
    <property type="entry name" value="HADHALOGNASE"/>
</dbReference>
<reference evidence="1 2" key="1">
    <citation type="submission" date="2015-01" db="EMBL/GenBank/DDBJ databases">
        <title>Vibrio sp. C1 JCM 19231 whole genome shotgun sequence.</title>
        <authorList>
            <person name="Sawabe T."/>
            <person name="Meirelles P."/>
            <person name="Feng G."/>
            <person name="Sayaka M."/>
            <person name="Hattori M."/>
            <person name="Ohkuma M."/>
        </authorList>
    </citation>
    <scope>NUCLEOTIDE SEQUENCE [LARGE SCALE GENOMIC DNA]</scope>
    <source>
        <strain evidence="2">JCM 19231</strain>
    </source>
</reference>
<dbReference type="GO" id="GO:0050308">
    <property type="term" value="F:sugar-phosphatase activity"/>
    <property type="evidence" value="ECO:0007669"/>
    <property type="project" value="TreeGrafter"/>
</dbReference>
<dbReference type="CDD" id="cd07527">
    <property type="entry name" value="HAD_ScGPP-like"/>
    <property type="match status" value="1"/>
</dbReference>
<dbReference type="SFLD" id="SFLDG01129">
    <property type="entry name" value="C1.5:_HAD__Beta-PGM__Phosphata"/>
    <property type="match status" value="1"/>
</dbReference>
<evidence type="ECO:0000313" key="2">
    <source>
        <dbReference type="Proteomes" id="UP000031671"/>
    </source>
</evidence>
<dbReference type="Pfam" id="PF13419">
    <property type="entry name" value="HAD_2"/>
    <property type="match status" value="1"/>
</dbReference>
<dbReference type="EMBL" id="BBRZ01000009">
    <property type="protein sequence ID" value="GAM55006.1"/>
    <property type="molecule type" value="Genomic_DNA"/>
</dbReference>
<accession>A0A0B8NLQ3</accession>
<dbReference type="InterPro" id="IPR051806">
    <property type="entry name" value="HAD-like_SPP"/>
</dbReference>
<comment type="caution">
    <text evidence="1">The sequence shown here is derived from an EMBL/GenBank/DDBJ whole genome shotgun (WGS) entry which is preliminary data.</text>
</comment>
<protein>
    <submittedName>
        <fullName evidence="1">Phosphatase yfbT</fullName>
    </submittedName>
</protein>
<dbReference type="InterPro" id="IPR023214">
    <property type="entry name" value="HAD_sf"/>
</dbReference>
<dbReference type="SFLD" id="SFLDG01135">
    <property type="entry name" value="C1.5.6:_HAD__Beta-PGM__Phospha"/>
    <property type="match status" value="1"/>
</dbReference>
<dbReference type="PANTHER" id="PTHR43481">
    <property type="entry name" value="FRUCTOSE-1-PHOSPHATE PHOSPHATASE"/>
    <property type="match status" value="1"/>
</dbReference>
<sequence>MKFKGLLFDLDGTLVDSYESVMRSWRKWAQRNDLDVKHTLEFIHGKPAVDSITQLLPQATPELIEQECLWLEQTEVNDVEGVVALPGTLEFIQQLQQLDIKWGIVTSGTEKVAHARVKAAGLPTPEVFITKDDVEQGKPNPRPYFMAMEQLGLTPSDCIVFEDAPAGVLAGVNAKMSVVGILSHFDADVLHQADRCVENLSQISLEGRDSLVFK</sequence>
<keyword evidence="2" id="KW-1185">Reference proteome</keyword>
<gene>
    <name evidence="1" type="ORF">JCM19231_952</name>
</gene>
<reference evidence="1 2" key="2">
    <citation type="submission" date="2015-01" db="EMBL/GenBank/DDBJ databases">
        <authorList>
            <consortium name="NBRP consortium"/>
            <person name="Sawabe T."/>
            <person name="Meirelles P."/>
            <person name="Feng G."/>
            <person name="Sayaka M."/>
            <person name="Hattori M."/>
            <person name="Ohkuma M."/>
        </authorList>
    </citation>
    <scope>NUCLEOTIDE SEQUENCE [LARGE SCALE GENOMIC DNA]</scope>
    <source>
        <strain evidence="2">JCM 19231</strain>
    </source>
</reference>
<dbReference type="InterPro" id="IPR023198">
    <property type="entry name" value="PGP-like_dom2"/>
</dbReference>
<dbReference type="RefSeq" id="WP_261834666.1">
    <property type="nucleotide sequence ID" value="NZ_AP024881.1"/>
</dbReference>
<dbReference type="PANTHER" id="PTHR43481:SF4">
    <property type="entry name" value="GLYCEROL-1-PHOSPHATE PHOSPHOHYDROLASE 1-RELATED"/>
    <property type="match status" value="1"/>
</dbReference>
<dbReference type="InterPro" id="IPR036412">
    <property type="entry name" value="HAD-like_sf"/>
</dbReference>
<organism evidence="1 2">
    <name type="scientific">Vibrio ishigakensis</name>
    <dbReference type="NCBI Taxonomy" id="1481914"/>
    <lineage>
        <taxon>Bacteria</taxon>
        <taxon>Pseudomonadati</taxon>
        <taxon>Pseudomonadota</taxon>
        <taxon>Gammaproteobacteria</taxon>
        <taxon>Vibrionales</taxon>
        <taxon>Vibrionaceae</taxon>
        <taxon>Vibrio</taxon>
    </lineage>
</organism>
<dbReference type="Proteomes" id="UP000031671">
    <property type="component" value="Unassembled WGS sequence"/>
</dbReference>
<dbReference type="InterPro" id="IPR041492">
    <property type="entry name" value="HAD_2"/>
</dbReference>
<dbReference type="InterPro" id="IPR006439">
    <property type="entry name" value="HAD-SF_hydro_IA"/>
</dbReference>
<dbReference type="NCBIfam" id="TIGR01509">
    <property type="entry name" value="HAD-SF-IA-v3"/>
    <property type="match status" value="1"/>
</dbReference>
<proteinExistence type="predicted"/>
<evidence type="ECO:0000313" key="1">
    <source>
        <dbReference type="EMBL" id="GAM55006.1"/>
    </source>
</evidence>